<accession>A0ACB9MDH8</accession>
<evidence type="ECO:0000313" key="2">
    <source>
        <dbReference type="Proteomes" id="UP001057402"/>
    </source>
</evidence>
<evidence type="ECO:0000313" key="1">
    <source>
        <dbReference type="EMBL" id="KAI4320765.1"/>
    </source>
</evidence>
<dbReference type="EMBL" id="CM042889">
    <property type="protein sequence ID" value="KAI4320765.1"/>
    <property type="molecule type" value="Genomic_DNA"/>
</dbReference>
<reference evidence="2" key="1">
    <citation type="journal article" date="2023" name="Front. Plant Sci.">
        <title>Chromosomal-level genome assembly of Melastoma candidum provides insights into trichome evolution.</title>
        <authorList>
            <person name="Zhong Y."/>
            <person name="Wu W."/>
            <person name="Sun C."/>
            <person name="Zou P."/>
            <person name="Liu Y."/>
            <person name="Dai S."/>
            <person name="Zhou R."/>
        </authorList>
    </citation>
    <scope>NUCLEOTIDE SEQUENCE [LARGE SCALE GENOMIC DNA]</scope>
</reference>
<name>A0ACB9MDH8_9MYRT</name>
<sequence length="254" mass="27732">MSSTAMAPTPLANVHSVTDTLLAIPILTRSRPHTAWTRPQILASSGGSTSTAAAPQQASRRTALGLGLASIALAGGFVDRASLAEDNGYWYIGPIPVPPIYNKIANEATGTRSFVRSGIYIANIGEEGSRYRIRKYAFDLLALGDLVQKDLLNYVRRYLRLKGTIMYYDFDKVISAAPEPEKQPILDLANRLFDKLEKLEDAAKRDDFPAAEAVYKDAAVILQEVRDEIKYQSVGFLGAIGLWNLNILKSAASV</sequence>
<protein>
    <submittedName>
        <fullName evidence="1">Uncharacterized protein</fullName>
    </submittedName>
</protein>
<comment type="caution">
    <text evidence="1">The sequence shown here is derived from an EMBL/GenBank/DDBJ whole genome shotgun (WGS) entry which is preliminary data.</text>
</comment>
<keyword evidence="2" id="KW-1185">Reference proteome</keyword>
<dbReference type="Proteomes" id="UP001057402">
    <property type="component" value="Chromosome 10"/>
</dbReference>
<proteinExistence type="predicted"/>
<gene>
    <name evidence="1" type="ORF">MLD38_034210</name>
</gene>
<organism evidence="1 2">
    <name type="scientific">Melastoma candidum</name>
    <dbReference type="NCBI Taxonomy" id="119954"/>
    <lineage>
        <taxon>Eukaryota</taxon>
        <taxon>Viridiplantae</taxon>
        <taxon>Streptophyta</taxon>
        <taxon>Embryophyta</taxon>
        <taxon>Tracheophyta</taxon>
        <taxon>Spermatophyta</taxon>
        <taxon>Magnoliopsida</taxon>
        <taxon>eudicotyledons</taxon>
        <taxon>Gunneridae</taxon>
        <taxon>Pentapetalae</taxon>
        <taxon>rosids</taxon>
        <taxon>malvids</taxon>
        <taxon>Myrtales</taxon>
        <taxon>Melastomataceae</taxon>
        <taxon>Melastomatoideae</taxon>
        <taxon>Melastomateae</taxon>
        <taxon>Melastoma</taxon>
    </lineage>
</organism>